<evidence type="ECO:0000313" key="2">
    <source>
        <dbReference type="Proteomes" id="UP000053144"/>
    </source>
</evidence>
<accession>A0A0L9T337</accession>
<sequence>MGFLRFWKLWCDSAEFCRYARTSNFGQNGTFVQMARLNSGRPKSVQRSVLCSMSVRVRPSYLKFGSLAFGLDICKKSLAFDLNRVL</sequence>
<reference evidence="2" key="1">
    <citation type="journal article" date="2015" name="Proc. Natl. Acad. Sci. U.S.A.">
        <title>Genome sequencing of adzuki bean (Vigna angularis) provides insight into high starch and low fat accumulation and domestication.</title>
        <authorList>
            <person name="Yang K."/>
            <person name="Tian Z."/>
            <person name="Chen C."/>
            <person name="Luo L."/>
            <person name="Zhao B."/>
            <person name="Wang Z."/>
            <person name="Yu L."/>
            <person name="Li Y."/>
            <person name="Sun Y."/>
            <person name="Li W."/>
            <person name="Chen Y."/>
            <person name="Li Y."/>
            <person name="Zhang Y."/>
            <person name="Ai D."/>
            <person name="Zhao J."/>
            <person name="Shang C."/>
            <person name="Ma Y."/>
            <person name="Wu B."/>
            <person name="Wang M."/>
            <person name="Gao L."/>
            <person name="Sun D."/>
            <person name="Zhang P."/>
            <person name="Guo F."/>
            <person name="Wang W."/>
            <person name="Li Y."/>
            <person name="Wang J."/>
            <person name="Varshney R.K."/>
            <person name="Wang J."/>
            <person name="Ling H.Q."/>
            <person name="Wan P."/>
        </authorList>
    </citation>
    <scope>NUCLEOTIDE SEQUENCE</scope>
    <source>
        <strain evidence="2">cv. Jingnong 6</strain>
    </source>
</reference>
<organism evidence="1 2">
    <name type="scientific">Phaseolus angularis</name>
    <name type="common">Azuki bean</name>
    <name type="synonym">Vigna angularis</name>
    <dbReference type="NCBI Taxonomy" id="3914"/>
    <lineage>
        <taxon>Eukaryota</taxon>
        <taxon>Viridiplantae</taxon>
        <taxon>Streptophyta</taxon>
        <taxon>Embryophyta</taxon>
        <taxon>Tracheophyta</taxon>
        <taxon>Spermatophyta</taxon>
        <taxon>Magnoliopsida</taxon>
        <taxon>eudicotyledons</taxon>
        <taxon>Gunneridae</taxon>
        <taxon>Pentapetalae</taxon>
        <taxon>rosids</taxon>
        <taxon>fabids</taxon>
        <taxon>Fabales</taxon>
        <taxon>Fabaceae</taxon>
        <taxon>Papilionoideae</taxon>
        <taxon>50 kb inversion clade</taxon>
        <taxon>NPAAA clade</taxon>
        <taxon>indigoferoid/millettioid clade</taxon>
        <taxon>Phaseoleae</taxon>
        <taxon>Vigna</taxon>
    </lineage>
</organism>
<dbReference type="Proteomes" id="UP000053144">
    <property type="component" value="Unassembled WGS sequence"/>
</dbReference>
<gene>
    <name evidence="1" type="ORF">LR48_Vigan34s001700</name>
</gene>
<name>A0A0L9T337_PHAAN</name>
<dbReference type="EMBL" id="KQ258248">
    <property type="protein sequence ID" value="KOM24978.1"/>
    <property type="molecule type" value="Genomic_DNA"/>
</dbReference>
<protein>
    <submittedName>
        <fullName evidence="1">Uncharacterized protein</fullName>
    </submittedName>
</protein>
<evidence type="ECO:0000313" key="1">
    <source>
        <dbReference type="EMBL" id="KOM24978.1"/>
    </source>
</evidence>
<dbReference type="Gramene" id="KOM24978">
    <property type="protein sequence ID" value="KOM24978"/>
    <property type="gene ID" value="LR48_Vigan34s001700"/>
</dbReference>
<dbReference type="AlphaFoldDB" id="A0A0L9T337"/>
<proteinExistence type="predicted"/>